<dbReference type="InterPro" id="IPR027417">
    <property type="entry name" value="P-loop_NTPase"/>
</dbReference>
<reference evidence="13" key="2">
    <citation type="submission" date="2007-04" db="EMBL/GenBank/DDBJ databases">
        <title>Complete genome sequence of the nitrogen-fixing bacterium Azorhizobium caulinodans ORS571.</title>
        <authorList>
            <person name="Lee K.B."/>
            <person name="Backer P.D."/>
            <person name="Aono T."/>
            <person name="Liu C.T."/>
            <person name="Suzuki S."/>
            <person name="Suzuki T."/>
            <person name="Kaneko T."/>
            <person name="Yamada M."/>
            <person name="Tabata S."/>
            <person name="Kupfer D.M."/>
            <person name="Najar F.Z."/>
            <person name="Wiley G.B."/>
            <person name="Roe B."/>
            <person name="Binnewies T."/>
            <person name="Ussery D."/>
            <person name="Vereecke D."/>
            <person name="Gevers D."/>
            <person name="Holsters M."/>
            <person name="Oyaizu H."/>
        </authorList>
    </citation>
    <scope>NUCLEOTIDE SEQUENCE [LARGE SCALE GENOMIC DNA]</scope>
    <source>
        <strain evidence="13">ATCC 43989 / DSM 5975 / JCM 20966 / LMG 6465 / NBRC 14845 / NCIMB 13405 / ORS 571</strain>
    </source>
</reference>
<keyword evidence="13" id="KW-1185">Reference proteome</keyword>
<reference evidence="12 13" key="6">
    <citation type="journal article" date="2011" name="Appl. Environ. Microbiol.">
        <title>Involvement of the azorhizobial chromosome partition gene (parA) in the onset of bacteroid differentiation during Sesbania rostrata stem nodule development.</title>
        <authorList>
            <person name="Liu CT."/>
            <person name="Lee KB."/>
            <person name="Wang YS."/>
            <person name="Peng MH."/>
            <person name="Lee KT."/>
            <person name="Suzuki S."/>
            <person name="Suzuki T."/>
            <person name="Oyaizu H."/>
        </authorList>
    </citation>
    <scope>NUCLEOTIDE SEQUENCE [LARGE SCALE GENOMIC DNA]</scope>
    <source>
        <strain evidence="13">ATCC 43989 / DSM 5975 / JCM 20966 / LMG 6465 / NBRC 14845 / NCIMB 13405 / ORS 571</strain>
    </source>
</reference>
<evidence type="ECO:0000256" key="6">
    <source>
        <dbReference type="ARBA" id="ARBA00022741"/>
    </source>
</evidence>
<evidence type="ECO:0000256" key="5">
    <source>
        <dbReference type="ARBA" id="ARBA00022496"/>
    </source>
</evidence>
<evidence type="ECO:0000313" key="12">
    <source>
        <dbReference type="EMBL" id="BAF86181.1"/>
    </source>
</evidence>
<dbReference type="SUPFAM" id="SSF52540">
    <property type="entry name" value="P-loop containing nucleoside triphosphate hydrolases"/>
    <property type="match status" value="1"/>
</dbReference>
<accession>A8IH74</accession>
<dbReference type="EMBL" id="AP009384">
    <property type="protein sequence ID" value="BAF86181.1"/>
    <property type="molecule type" value="Genomic_DNA"/>
</dbReference>
<dbReference type="GO" id="GO:0016887">
    <property type="term" value="F:ATP hydrolysis activity"/>
    <property type="evidence" value="ECO:0007669"/>
    <property type="project" value="InterPro"/>
</dbReference>
<dbReference type="InterPro" id="IPR051535">
    <property type="entry name" value="Siderophore_ABC-ATPase"/>
</dbReference>
<dbReference type="STRING" id="438753.AZC_0183"/>
<reference evidence="12 13" key="4">
    <citation type="journal article" date="2009" name="Appl. Environ. Microbiol.">
        <title>Comparative genome-wide transcriptional profiling of Azorhizobium caulinodans ORS571 grown under free-living and symbiotic conditions.</title>
        <authorList>
            <person name="Tsukada S."/>
            <person name="Aono T."/>
            <person name="Akiba N."/>
            <person name="Lee KB."/>
            <person name="Liu CT."/>
            <person name="Toyazaki H."/>
            <person name="Oyaizu H."/>
        </authorList>
    </citation>
    <scope>NUCLEOTIDE SEQUENCE [LARGE SCALE GENOMIC DNA]</scope>
    <source>
        <strain evidence="13">ATCC 43989 / DSM 5975 / JCM 20966 / LMG 6465 / NBRC 14845 / NCIMB 13405 / ORS 571</strain>
    </source>
</reference>
<dbReference type="FunFam" id="3.40.50.300:FF:000134">
    <property type="entry name" value="Iron-enterobactin ABC transporter ATP-binding protein"/>
    <property type="match status" value="1"/>
</dbReference>
<dbReference type="GO" id="GO:0006826">
    <property type="term" value="P:iron ion transport"/>
    <property type="evidence" value="ECO:0007669"/>
    <property type="project" value="UniProtKB-KW"/>
</dbReference>
<proteinExistence type="inferred from homology"/>
<evidence type="ECO:0000256" key="3">
    <source>
        <dbReference type="ARBA" id="ARBA00022448"/>
    </source>
</evidence>
<dbReference type="GO" id="GO:0005524">
    <property type="term" value="F:ATP binding"/>
    <property type="evidence" value="ECO:0007669"/>
    <property type="project" value="UniProtKB-KW"/>
</dbReference>
<dbReference type="PROSITE" id="PS50893">
    <property type="entry name" value="ABC_TRANSPORTER_2"/>
    <property type="match status" value="1"/>
</dbReference>
<keyword evidence="9" id="KW-0406">Ion transport</keyword>
<evidence type="ECO:0000256" key="9">
    <source>
        <dbReference type="ARBA" id="ARBA00023065"/>
    </source>
</evidence>
<dbReference type="PANTHER" id="PTHR42771">
    <property type="entry name" value="IRON(3+)-HYDROXAMATE IMPORT ATP-BINDING PROTEIN FHUC"/>
    <property type="match status" value="1"/>
</dbReference>
<keyword evidence="8" id="KW-0408">Iron</keyword>
<evidence type="ECO:0000256" key="2">
    <source>
        <dbReference type="ARBA" id="ARBA00005417"/>
    </source>
</evidence>
<dbReference type="AlphaFoldDB" id="A8IH74"/>
<dbReference type="SMART" id="SM00382">
    <property type="entry name" value="AAA"/>
    <property type="match status" value="1"/>
</dbReference>
<dbReference type="HOGENOM" id="CLU_000604_1_11_5"/>
<keyword evidence="10" id="KW-0472">Membrane</keyword>
<evidence type="ECO:0000256" key="7">
    <source>
        <dbReference type="ARBA" id="ARBA00022840"/>
    </source>
</evidence>
<keyword evidence="3" id="KW-0813">Transport</keyword>
<evidence type="ECO:0000313" key="13">
    <source>
        <dbReference type="Proteomes" id="UP000000270"/>
    </source>
</evidence>
<sequence>MSYWPLRPIRRRSARKAGSGGAAGMRSVGVETAVGAAGAEGEPGDDGLRTRCLQVAYGRRLVIDGVSLSVPSGRLTALIGPNGSGKSTLLGAMARLLAPRAGAVLLDGRSVHHMPTRALARALGILPQSPVVPESLTAYELVSRGRYPHQGALKRWSESDEQAVVRAMRLTGTLDFADVPVDRLSGGQRQRCWIAMTMAQETPVILLDEPTTFLDLRYQVEVLELLRTLAHAHGRTVVAVLHDLNLALAYADCVVCLKEGRIHAVAQEGEPLTSETVREVYGLAVTRVSHPITGAPVFLPLPSTVGGAP</sequence>
<feature type="domain" description="ABC transporter" evidence="11">
    <location>
        <begin position="48"/>
        <end position="284"/>
    </location>
</feature>
<protein>
    <submittedName>
        <fullName evidence="12">Putative ferric enterobactin transport ATP-binding protein</fullName>
    </submittedName>
</protein>
<dbReference type="InterPro" id="IPR003593">
    <property type="entry name" value="AAA+_ATPase"/>
</dbReference>
<dbReference type="CDD" id="cd03214">
    <property type="entry name" value="ABC_Iron-Siderophores_B12_Hemin"/>
    <property type="match status" value="1"/>
</dbReference>
<dbReference type="Gene3D" id="3.40.50.300">
    <property type="entry name" value="P-loop containing nucleotide triphosphate hydrolases"/>
    <property type="match status" value="1"/>
</dbReference>
<gene>
    <name evidence="12" type="primary">fepC</name>
    <name evidence="12" type="ordered locus">AZC_0183</name>
</gene>
<name>A8IH74_AZOC5</name>
<reference evidence="12 13" key="1">
    <citation type="journal article" date="2007" name="Appl. Environ. Microbiol.">
        <title>Rhizobial factors required for stem nodule maturation and maintenance in Sesbania rostrata-Azorhizobium caulinodans ORS571 symbiosis.</title>
        <authorList>
            <person name="Suzuki S."/>
            <person name="Aono T."/>
            <person name="Lee KB."/>
            <person name="Suzuki T."/>
            <person name="Liu CT."/>
            <person name="Miwa H."/>
            <person name="Wakao S."/>
            <person name="Iki T."/>
            <person name="Oyaizu H."/>
        </authorList>
    </citation>
    <scope>NUCLEOTIDE SEQUENCE [LARGE SCALE GENOMIC DNA]</scope>
    <source>
        <strain evidence="13">ATCC 43989 / DSM 5975 / JCM 20966 / LMG 6465 / NBRC 14845 / NCIMB 13405 / ORS 571</strain>
    </source>
</reference>
<keyword evidence="7 12" id="KW-0067">ATP-binding</keyword>
<organism evidence="12 13">
    <name type="scientific">Azorhizobium caulinodans (strain ATCC 43989 / DSM 5975 / JCM 20966 / LMG 6465 / NBRC 14845 / NCIMB 13405 / ORS 571)</name>
    <dbReference type="NCBI Taxonomy" id="438753"/>
    <lineage>
        <taxon>Bacteria</taxon>
        <taxon>Pseudomonadati</taxon>
        <taxon>Pseudomonadota</taxon>
        <taxon>Alphaproteobacteria</taxon>
        <taxon>Hyphomicrobiales</taxon>
        <taxon>Xanthobacteraceae</taxon>
        <taxon>Azorhizobium</taxon>
    </lineage>
</organism>
<evidence type="ECO:0000256" key="1">
    <source>
        <dbReference type="ARBA" id="ARBA00004202"/>
    </source>
</evidence>
<comment type="similarity">
    <text evidence="2">Belongs to the ABC transporter superfamily.</text>
</comment>
<keyword evidence="4" id="KW-1003">Cell membrane</keyword>
<evidence type="ECO:0000256" key="10">
    <source>
        <dbReference type="ARBA" id="ARBA00023136"/>
    </source>
</evidence>
<dbReference type="Pfam" id="PF00005">
    <property type="entry name" value="ABC_tran"/>
    <property type="match status" value="1"/>
</dbReference>
<dbReference type="Proteomes" id="UP000000270">
    <property type="component" value="Chromosome"/>
</dbReference>
<reference evidence="12 13" key="3">
    <citation type="journal article" date="2008" name="BMC Genomics">
        <title>The genome of the versatile nitrogen fixer Azorhizobium caulinodans ORS571.</title>
        <authorList>
            <person name="Lee KB."/>
            <person name="Backer P.D."/>
            <person name="Aono T."/>
            <person name="Liu CT."/>
            <person name="Suzuki S."/>
            <person name="Suzuki T."/>
            <person name="Kaneko T."/>
            <person name="Yamada M."/>
            <person name="Tabata S."/>
            <person name="Kupfer D.M."/>
            <person name="Najar F.Z."/>
            <person name="Wiley G.B."/>
            <person name="Roe B."/>
            <person name="Binnewies T.T."/>
            <person name="Ussery D.W."/>
            <person name="D'Haeze W."/>
            <person name="Herder J.D."/>
            <person name="Gevers D."/>
            <person name="Vereecke D."/>
            <person name="Holsters M."/>
            <person name="Oyaizu H."/>
        </authorList>
    </citation>
    <scope>NUCLEOTIDE SEQUENCE [LARGE SCALE GENOMIC DNA]</scope>
    <source>
        <strain evidence="13">ATCC 43989 / DSM 5975 / JCM 20966 / LMG 6465 / NBRC 14845 / NCIMB 13405 / ORS 571</strain>
    </source>
</reference>
<dbReference type="eggNOG" id="COG1120">
    <property type="taxonomic scope" value="Bacteria"/>
</dbReference>
<dbReference type="InterPro" id="IPR003439">
    <property type="entry name" value="ABC_transporter-like_ATP-bd"/>
</dbReference>
<evidence type="ECO:0000256" key="4">
    <source>
        <dbReference type="ARBA" id="ARBA00022475"/>
    </source>
</evidence>
<comment type="subcellular location">
    <subcellularLocation>
        <location evidence="1">Cell membrane</location>
        <topology evidence="1">Peripheral membrane protein</topology>
    </subcellularLocation>
</comment>
<reference evidence="12 13" key="5">
    <citation type="journal article" date="2010" name="Appl. Environ. Microbiol.">
        <title>phrR-like gene praR of Azorhizobium caulinodans ORS571 is essential for symbiosis with Sesbania rostrata and is involved in expression of reb genes.</title>
        <authorList>
            <person name="Akiba N."/>
            <person name="Aono T."/>
            <person name="Toyazaki H."/>
            <person name="Sato S."/>
            <person name="Oyaizu H."/>
        </authorList>
    </citation>
    <scope>NUCLEOTIDE SEQUENCE [LARGE SCALE GENOMIC DNA]</scope>
    <source>
        <strain evidence="13">ATCC 43989 / DSM 5975 / JCM 20966 / LMG 6465 / NBRC 14845 / NCIMB 13405 / ORS 571</strain>
    </source>
</reference>
<evidence type="ECO:0000256" key="8">
    <source>
        <dbReference type="ARBA" id="ARBA00023004"/>
    </source>
</evidence>
<dbReference type="PANTHER" id="PTHR42771:SF2">
    <property type="entry name" value="IRON(3+)-HYDROXAMATE IMPORT ATP-BINDING PROTEIN FHUC"/>
    <property type="match status" value="1"/>
</dbReference>
<dbReference type="KEGG" id="azc:AZC_0183"/>
<keyword evidence="5" id="KW-0410">Iron transport</keyword>
<evidence type="ECO:0000259" key="11">
    <source>
        <dbReference type="PROSITE" id="PS50893"/>
    </source>
</evidence>
<dbReference type="GO" id="GO:0005886">
    <property type="term" value="C:plasma membrane"/>
    <property type="evidence" value="ECO:0007669"/>
    <property type="project" value="UniProtKB-SubCell"/>
</dbReference>
<keyword evidence="6" id="KW-0547">Nucleotide-binding</keyword>